<keyword evidence="1" id="KW-0378">Hydrolase</keyword>
<dbReference type="Proteomes" id="UP000287394">
    <property type="component" value="Chromosome"/>
</dbReference>
<dbReference type="Gene3D" id="3.40.50.1110">
    <property type="entry name" value="SGNH hydrolase"/>
    <property type="match status" value="1"/>
</dbReference>
<protein>
    <submittedName>
        <fullName evidence="3">9-O-acetylesterase</fullName>
    </submittedName>
</protein>
<gene>
    <name evidence="3" type="ORF">CCAX7_22170</name>
</gene>
<evidence type="ECO:0000259" key="2">
    <source>
        <dbReference type="Pfam" id="PF03629"/>
    </source>
</evidence>
<dbReference type="GO" id="GO:0001681">
    <property type="term" value="F:sialate O-acetylesterase activity"/>
    <property type="evidence" value="ECO:0007669"/>
    <property type="project" value="InterPro"/>
</dbReference>
<name>A0A402D243_9BACT</name>
<organism evidence="3 4">
    <name type="scientific">Capsulimonas corticalis</name>
    <dbReference type="NCBI Taxonomy" id="2219043"/>
    <lineage>
        <taxon>Bacteria</taxon>
        <taxon>Bacillati</taxon>
        <taxon>Armatimonadota</taxon>
        <taxon>Armatimonadia</taxon>
        <taxon>Capsulimonadales</taxon>
        <taxon>Capsulimonadaceae</taxon>
        <taxon>Capsulimonas</taxon>
    </lineage>
</organism>
<dbReference type="InterPro" id="IPR039329">
    <property type="entry name" value="SIAE"/>
</dbReference>
<dbReference type="OrthoDB" id="183320at2"/>
<dbReference type="InterPro" id="IPR005181">
    <property type="entry name" value="SASA"/>
</dbReference>
<dbReference type="AlphaFoldDB" id="A0A402D243"/>
<feature type="domain" description="Sialate O-acetylesterase" evidence="2">
    <location>
        <begin position="440"/>
        <end position="545"/>
    </location>
</feature>
<dbReference type="EMBL" id="AP025739">
    <property type="protein sequence ID" value="BDI30166.1"/>
    <property type="molecule type" value="Genomic_DNA"/>
</dbReference>
<dbReference type="RefSeq" id="WP_119323616.1">
    <property type="nucleotide sequence ID" value="NZ_AP025739.1"/>
</dbReference>
<feature type="domain" description="Sialate O-acetylesterase" evidence="2">
    <location>
        <begin position="110"/>
        <end position="220"/>
    </location>
</feature>
<dbReference type="PANTHER" id="PTHR22901:SF0">
    <property type="entry name" value="SIALATE O-ACETYLESTERASE"/>
    <property type="match status" value="1"/>
</dbReference>
<dbReference type="Gene3D" id="2.60.120.260">
    <property type="entry name" value="Galactose-binding domain-like"/>
    <property type="match status" value="1"/>
</dbReference>
<dbReference type="GO" id="GO:0005975">
    <property type="term" value="P:carbohydrate metabolic process"/>
    <property type="evidence" value="ECO:0007669"/>
    <property type="project" value="InterPro"/>
</dbReference>
<keyword evidence="4" id="KW-1185">Reference proteome</keyword>
<dbReference type="GO" id="GO:0004553">
    <property type="term" value="F:hydrolase activity, hydrolyzing O-glycosyl compounds"/>
    <property type="evidence" value="ECO:0007669"/>
    <property type="project" value="InterPro"/>
</dbReference>
<dbReference type="InterPro" id="IPR036514">
    <property type="entry name" value="SGNH_hydro_sf"/>
</dbReference>
<accession>A0A402D243</accession>
<sequence length="688" mass="73811">MKVSPRGVGLLVLAALPLTGAMAQTPDAKPLLSPVFTDHLVLQRDRQDPVWGWAAPGTKVTVTINGKSASATAGADGKWIARLPALTAGGPYDLTVAGPTTTTLHDILVGDVWICSGQSNMEFGVGNLAASATEIAAANYPNIRIFTTAKKTALTPQDLTTGHWDAVTPETIAGQGTWSGFSAVGYFFGRELNQKLNIPIGLIQTSWGGTIAESWTSEKSLDKLADFHPGLDAVRVKRSAVNNTVSYAQQWKDWYTANDPGTKANWGDPSLDASDWKTMTLPTAWESAGVPELAAFDGLVWFRKEIDLPAGAENNDLTLRLGKVDDNDMTWVNGVPVGATEGWDQSRVYTIPKSALRAGKNVITVRVLDTGGGGGIYDGTNALRLEIPGGDPVSLAGPWQYKIAAPLAQTKPVPQNIGDGNPNVVTVLYNGMVQPLVPYGVKGAIWYQGESNADRAYQYRALLPTMIGDWRKQWGEGDFPFYIVQLANWTPVLDQPGDSNWAELREAQTMTSKNVKNSGEALAIDIGDGPDIHPKDKQDVGRRLALTALAKTYGQKVEYSGPEYKSYKVEGSKVRVSFDHLGGGLTVSTVTPLSDYLTRTGAFTPTVDPSPTAAVKGFAVAGDDHKWYWADAVIDGDTIVLSSPSVASPVAVRYAWANNPVTNLYNKAGLPAVPFRTDDWPGVTVKNK</sequence>
<dbReference type="Pfam" id="PF03629">
    <property type="entry name" value="SASA"/>
    <property type="match status" value="2"/>
</dbReference>
<dbReference type="SUPFAM" id="SSF49785">
    <property type="entry name" value="Galactose-binding domain-like"/>
    <property type="match status" value="1"/>
</dbReference>
<evidence type="ECO:0000313" key="3">
    <source>
        <dbReference type="EMBL" id="BDI30166.1"/>
    </source>
</evidence>
<evidence type="ECO:0000313" key="4">
    <source>
        <dbReference type="Proteomes" id="UP000287394"/>
    </source>
</evidence>
<dbReference type="InterPro" id="IPR013783">
    <property type="entry name" value="Ig-like_fold"/>
</dbReference>
<dbReference type="PANTHER" id="PTHR22901">
    <property type="entry name" value="SIALATE O-ACETYLESTERASE"/>
    <property type="match status" value="1"/>
</dbReference>
<evidence type="ECO:0000256" key="1">
    <source>
        <dbReference type="ARBA" id="ARBA00022801"/>
    </source>
</evidence>
<reference evidence="3 4" key="1">
    <citation type="journal article" date="2019" name="Int. J. Syst. Evol. Microbiol.">
        <title>Capsulimonas corticalis gen. nov., sp. nov., an aerobic capsulated bacterium, of a novel bacterial order, Capsulimonadales ord. nov., of the class Armatimonadia of the phylum Armatimonadetes.</title>
        <authorList>
            <person name="Li J."/>
            <person name="Kudo C."/>
            <person name="Tonouchi A."/>
        </authorList>
    </citation>
    <scope>NUCLEOTIDE SEQUENCE [LARGE SCALE GENOMIC DNA]</scope>
    <source>
        <strain evidence="3 4">AX-7</strain>
    </source>
</reference>
<dbReference type="Gene3D" id="2.60.40.10">
    <property type="entry name" value="Immunoglobulins"/>
    <property type="match status" value="1"/>
</dbReference>
<dbReference type="InterPro" id="IPR008979">
    <property type="entry name" value="Galactose-bd-like_sf"/>
</dbReference>
<dbReference type="KEGG" id="ccot:CCAX7_22170"/>
<proteinExistence type="predicted"/>
<dbReference type="SUPFAM" id="SSF52266">
    <property type="entry name" value="SGNH hydrolase"/>
    <property type="match status" value="1"/>
</dbReference>